<name>A0A7W7MTR8_9ACTN</name>
<sequence>MSDSVLFRNGTVLTMDDRHTVLPDADVLVVGERIAEVGAGLAAPEGATVIDASGGILMPGMIDTHRHMWQTAMRGYGADWTLTQYFVWYYLESGKLFRPEDIHAGNLLAAIEAIDAGVTTTVDWSHGLQTPQHADAAVDALQAVPGRFVLAYGNIQQGPWEWSASPEFRDFVSRRITPGDDMLGFQMAFDVTGDPAFPERAAFEVARELGVGVTTHAGVWGATNDDGIRLMHENGFMTPQTVYVHSATLNHDSYHRIAATGGSVSVATESEQSAGQGYPPTWILRDHDIPVSLSMDTSVWWSGDLFSAMRTTLGADRSREHMEAHGRGETVTQLHLRAEQVVDWATRGGSRALGLDGVVGSLEPGKKADVVLLKNDDSPVMFPILHPYGHVAFQAQRGDVDTVLVNGRIVKRDHKLVGVDLAAARAQVGRTIEYLRGEMGEEAWARGMNPEIPETKVQDNPYTYTEWDAGSAQWKH</sequence>
<dbReference type="SUPFAM" id="SSF51556">
    <property type="entry name" value="Metallo-dependent hydrolases"/>
    <property type="match status" value="1"/>
</dbReference>
<dbReference type="InterPro" id="IPR032466">
    <property type="entry name" value="Metal_Hydrolase"/>
</dbReference>
<dbReference type="InterPro" id="IPR050287">
    <property type="entry name" value="MTA/SAH_deaminase"/>
</dbReference>
<dbReference type="InterPro" id="IPR011059">
    <property type="entry name" value="Metal-dep_hydrolase_composite"/>
</dbReference>
<organism evidence="3 4">
    <name type="scientific">Actinoplanes digitatis</name>
    <dbReference type="NCBI Taxonomy" id="1868"/>
    <lineage>
        <taxon>Bacteria</taxon>
        <taxon>Bacillati</taxon>
        <taxon>Actinomycetota</taxon>
        <taxon>Actinomycetes</taxon>
        <taxon>Micromonosporales</taxon>
        <taxon>Micromonosporaceae</taxon>
        <taxon>Actinoplanes</taxon>
    </lineage>
</organism>
<dbReference type="RefSeq" id="WP_184997769.1">
    <property type="nucleotide sequence ID" value="NZ_BOMK01000046.1"/>
</dbReference>
<dbReference type="InterPro" id="IPR006680">
    <property type="entry name" value="Amidohydro-rel"/>
</dbReference>
<dbReference type="PANTHER" id="PTHR43794:SF11">
    <property type="entry name" value="AMIDOHYDROLASE-RELATED DOMAIN-CONTAINING PROTEIN"/>
    <property type="match status" value="1"/>
</dbReference>
<dbReference type="AlphaFoldDB" id="A0A7W7MTR8"/>
<dbReference type="Proteomes" id="UP000578112">
    <property type="component" value="Unassembled WGS sequence"/>
</dbReference>
<accession>A0A7W7MTR8</accession>
<reference evidence="3 4" key="1">
    <citation type="submission" date="2020-08" db="EMBL/GenBank/DDBJ databases">
        <title>Sequencing the genomes of 1000 actinobacteria strains.</title>
        <authorList>
            <person name="Klenk H.-P."/>
        </authorList>
    </citation>
    <scope>NUCLEOTIDE SEQUENCE [LARGE SCALE GENOMIC DNA]</scope>
    <source>
        <strain evidence="3 4">DSM 43149</strain>
    </source>
</reference>
<dbReference type="Pfam" id="PF01979">
    <property type="entry name" value="Amidohydro_1"/>
    <property type="match status" value="1"/>
</dbReference>
<dbReference type="PANTHER" id="PTHR43794">
    <property type="entry name" value="AMINOHYDROLASE SSNA-RELATED"/>
    <property type="match status" value="1"/>
</dbReference>
<evidence type="ECO:0000256" key="1">
    <source>
        <dbReference type="ARBA" id="ARBA00022801"/>
    </source>
</evidence>
<evidence type="ECO:0000259" key="2">
    <source>
        <dbReference type="Pfam" id="PF01979"/>
    </source>
</evidence>
<evidence type="ECO:0000313" key="4">
    <source>
        <dbReference type="Proteomes" id="UP000578112"/>
    </source>
</evidence>
<dbReference type="EMBL" id="JACHNH010000001">
    <property type="protein sequence ID" value="MBB4766658.1"/>
    <property type="molecule type" value="Genomic_DNA"/>
</dbReference>
<keyword evidence="1 3" id="KW-0378">Hydrolase</keyword>
<protein>
    <submittedName>
        <fullName evidence="3">Cytosine/adenosine deaminase-related metal-dependent hydrolase</fullName>
    </submittedName>
</protein>
<dbReference type="Gene3D" id="3.20.20.140">
    <property type="entry name" value="Metal-dependent hydrolases"/>
    <property type="match status" value="1"/>
</dbReference>
<keyword evidence="4" id="KW-1185">Reference proteome</keyword>
<dbReference type="SUPFAM" id="SSF51338">
    <property type="entry name" value="Composite domain of metallo-dependent hydrolases"/>
    <property type="match status" value="1"/>
</dbReference>
<dbReference type="GO" id="GO:0016810">
    <property type="term" value="F:hydrolase activity, acting on carbon-nitrogen (but not peptide) bonds"/>
    <property type="evidence" value="ECO:0007669"/>
    <property type="project" value="InterPro"/>
</dbReference>
<feature type="domain" description="Amidohydrolase-related" evidence="2">
    <location>
        <begin position="56"/>
        <end position="410"/>
    </location>
</feature>
<dbReference type="Gene3D" id="2.30.40.10">
    <property type="entry name" value="Urease, subunit C, domain 1"/>
    <property type="match status" value="1"/>
</dbReference>
<proteinExistence type="predicted"/>
<dbReference type="NCBIfam" id="NF006056">
    <property type="entry name" value="PRK08204.1"/>
    <property type="match status" value="1"/>
</dbReference>
<gene>
    <name evidence="3" type="ORF">BJ971_007214</name>
</gene>
<comment type="caution">
    <text evidence="3">The sequence shown here is derived from an EMBL/GenBank/DDBJ whole genome shotgun (WGS) entry which is preliminary data.</text>
</comment>
<evidence type="ECO:0000313" key="3">
    <source>
        <dbReference type="EMBL" id="MBB4766658.1"/>
    </source>
</evidence>